<name>A0AB39MC83_9ACTN</name>
<dbReference type="InterPro" id="IPR036513">
    <property type="entry name" value="STAS_dom_sf"/>
</dbReference>
<accession>A0AB39MC83</accession>
<dbReference type="InterPro" id="IPR002645">
    <property type="entry name" value="STAS_dom"/>
</dbReference>
<protein>
    <recommendedName>
        <fullName evidence="2">Anti-sigma factor antagonist</fullName>
    </recommendedName>
</protein>
<dbReference type="NCBIfam" id="TIGR00377">
    <property type="entry name" value="ant_ant_sig"/>
    <property type="match status" value="1"/>
</dbReference>
<evidence type="ECO:0000256" key="2">
    <source>
        <dbReference type="RuleBase" id="RU003749"/>
    </source>
</evidence>
<dbReference type="PROSITE" id="PS50801">
    <property type="entry name" value="STAS"/>
    <property type="match status" value="1"/>
</dbReference>
<dbReference type="SUPFAM" id="SSF52091">
    <property type="entry name" value="SpoIIaa-like"/>
    <property type="match status" value="1"/>
</dbReference>
<evidence type="ECO:0000259" key="3">
    <source>
        <dbReference type="PROSITE" id="PS50801"/>
    </source>
</evidence>
<evidence type="ECO:0000313" key="4">
    <source>
        <dbReference type="EMBL" id="XDQ02691.1"/>
    </source>
</evidence>
<evidence type="ECO:0000256" key="1">
    <source>
        <dbReference type="ARBA" id="ARBA00009013"/>
    </source>
</evidence>
<reference evidence="4" key="1">
    <citation type="submission" date="2024-07" db="EMBL/GenBank/DDBJ databases">
        <authorList>
            <person name="Yu S.T."/>
        </authorList>
    </citation>
    <scope>NUCLEOTIDE SEQUENCE</scope>
    <source>
        <strain evidence="4">R08</strain>
    </source>
</reference>
<dbReference type="AlphaFoldDB" id="A0AB39MC83"/>
<dbReference type="InterPro" id="IPR003658">
    <property type="entry name" value="Anti-sigma_ant"/>
</dbReference>
<dbReference type="Gene3D" id="3.30.750.24">
    <property type="entry name" value="STAS domain"/>
    <property type="match status" value="1"/>
</dbReference>
<dbReference type="InterPro" id="IPR058548">
    <property type="entry name" value="MlaB-like_STAS"/>
</dbReference>
<dbReference type="PANTHER" id="PTHR33495">
    <property type="entry name" value="ANTI-SIGMA FACTOR ANTAGONIST TM_1081-RELATED-RELATED"/>
    <property type="match status" value="1"/>
</dbReference>
<feature type="domain" description="STAS" evidence="3">
    <location>
        <begin position="8"/>
        <end position="100"/>
    </location>
</feature>
<dbReference type="EMBL" id="CP163431">
    <property type="protein sequence ID" value="XDQ02691.1"/>
    <property type="molecule type" value="Genomic_DNA"/>
</dbReference>
<dbReference type="GO" id="GO:0043856">
    <property type="term" value="F:anti-sigma factor antagonist activity"/>
    <property type="evidence" value="ECO:0007669"/>
    <property type="project" value="InterPro"/>
</dbReference>
<organism evidence="4">
    <name type="scientific">Streptomyces sp. R08</name>
    <dbReference type="NCBI Taxonomy" id="3238624"/>
    <lineage>
        <taxon>Bacteria</taxon>
        <taxon>Bacillati</taxon>
        <taxon>Actinomycetota</taxon>
        <taxon>Actinomycetes</taxon>
        <taxon>Kitasatosporales</taxon>
        <taxon>Streptomycetaceae</taxon>
        <taxon>Streptomyces</taxon>
    </lineage>
</organism>
<proteinExistence type="inferred from homology"/>
<comment type="similarity">
    <text evidence="1 2">Belongs to the anti-sigma-factor antagonist family.</text>
</comment>
<gene>
    <name evidence="4" type="ORF">AB5J58_22055</name>
</gene>
<dbReference type="PANTHER" id="PTHR33495:SF2">
    <property type="entry name" value="ANTI-SIGMA FACTOR ANTAGONIST TM_1081-RELATED"/>
    <property type="match status" value="1"/>
</dbReference>
<dbReference type="RefSeq" id="WP_369188798.1">
    <property type="nucleotide sequence ID" value="NZ_CP163431.1"/>
</dbReference>
<dbReference type="Pfam" id="PF13466">
    <property type="entry name" value="STAS_2"/>
    <property type="match status" value="1"/>
</dbReference>
<sequence>MIGDREETVVSETTPDGMTVIRVRGDLDEETSPALARTLLAAADSSCSRTLVDLSEVEFADSTALHTLLTAQRAHTAAGTVLVLAGPVQVAVRRLFEVTNAGVAFRWAENIQQGLTC</sequence>
<dbReference type="CDD" id="cd07043">
    <property type="entry name" value="STAS_anti-anti-sigma_factors"/>
    <property type="match status" value="1"/>
</dbReference>